<name>A0A8H5R8G9_9HYPO</name>
<sequence length="100" mass="10852">MVTSLPPAHVMAMGSRSTSIGTGEPKILVCPYTDSTEVILSTCHQAVFQHLLHPTLSAKIIQRLSEYRLNNGVSLDKVIVFCCFIASSWTTLSEADNVAT</sequence>
<reference evidence="1 2" key="1">
    <citation type="submission" date="2020-05" db="EMBL/GenBank/DDBJ databases">
        <title>Identification and distribution of gene clusters putatively required for synthesis of sphingolipid metabolism inhibitors in phylogenetically diverse species of the filamentous fungus Fusarium.</title>
        <authorList>
            <person name="Kim H.-S."/>
            <person name="Busman M."/>
            <person name="Brown D.W."/>
            <person name="Divon H."/>
            <person name="Uhlig S."/>
            <person name="Proctor R.H."/>
        </authorList>
    </citation>
    <scope>NUCLEOTIDE SEQUENCE [LARGE SCALE GENOMIC DNA]</scope>
    <source>
        <strain evidence="1 2">NRRL 66243</strain>
    </source>
</reference>
<dbReference type="AlphaFoldDB" id="A0A8H5R8G9"/>
<keyword evidence="2" id="KW-1185">Reference proteome</keyword>
<gene>
    <name evidence="1" type="ORF">FTJAE_8855</name>
</gene>
<dbReference type="RefSeq" id="XP_037204088.1">
    <property type="nucleotide sequence ID" value="XM_037355715.1"/>
</dbReference>
<dbReference type="Proteomes" id="UP000530670">
    <property type="component" value="Unassembled WGS sequence"/>
</dbReference>
<proteinExistence type="predicted"/>
<organism evidence="1 2">
    <name type="scientific">Fusarium tjaetaba</name>
    <dbReference type="NCBI Taxonomy" id="1567544"/>
    <lineage>
        <taxon>Eukaryota</taxon>
        <taxon>Fungi</taxon>
        <taxon>Dikarya</taxon>
        <taxon>Ascomycota</taxon>
        <taxon>Pezizomycotina</taxon>
        <taxon>Sordariomycetes</taxon>
        <taxon>Hypocreomycetidae</taxon>
        <taxon>Hypocreales</taxon>
        <taxon>Nectriaceae</taxon>
        <taxon>Fusarium</taxon>
        <taxon>Fusarium fujikuroi species complex</taxon>
    </lineage>
</organism>
<evidence type="ECO:0000313" key="1">
    <source>
        <dbReference type="EMBL" id="KAF5628318.1"/>
    </source>
</evidence>
<protein>
    <submittedName>
        <fullName evidence="1">Uncharacterized protein</fullName>
    </submittedName>
</protein>
<dbReference type="EMBL" id="JAAQRI010000196">
    <property type="protein sequence ID" value="KAF5628318.1"/>
    <property type="molecule type" value="Genomic_DNA"/>
</dbReference>
<comment type="caution">
    <text evidence="1">The sequence shown here is derived from an EMBL/GenBank/DDBJ whole genome shotgun (WGS) entry which is preliminary data.</text>
</comment>
<accession>A0A8H5R8G9</accession>
<dbReference type="GeneID" id="59307985"/>
<evidence type="ECO:0000313" key="2">
    <source>
        <dbReference type="Proteomes" id="UP000530670"/>
    </source>
</evidence>